<comment type="subcellular location">
    <subcellularLocation>
        <location evidence="1">Cytoplasm</location>
        <location evidence="1">Cytoskeleton</location>
        <location evidence="1">Microtubule organizing center</location>
        <location evidence="1">Centrosome</location>
    </subcellularLocation>
</comment>
<protein>
    <recommendedName>
        <fullName evidence="7">Pericentrin/AKAP-450 centrosomal targeting domain-containing protein</fullName>
    </recommendedName>
</protein>
<evidence type="ECO:0000259" key="7">
    <source>
        <dbReference type="Pfam" id="PF10495"/>
    </source>
</evidence>
<evidence type="ECO:0000256" key="3">
    <source>
        <dbReference type="ARBA" id="ARBA00022553"/>
    </source>
</evidence>
<evidence type="ECO:0000256" key="4">
    <source>
        <dbReference type="ARBA" id="ARBA00023054"/>
    </source>
</evidence>
<evidence type="ECO:0000256" key="1">
    <source>
        <dbReference type="ARBA" id="ARBA00004300"/>
    </source>
</evidence>
<dbReference type="InterPro" id="IPR019528">
    <property type="entry name" value="PACT_domain"/>
</dbReference>
<dbReference type="PANTHER" id="PTHR44981:SF2">
    <property type="entry name" value="PERICENTRIN-LIKE PROTEIN, ISOFORM F"/>
    <property type="match status" value="1"/>
</dbReference>
<dbReference type="Pfam" id="PF10495">
    <property type="entry name" value="PACT_coil_coil"/>
    <property type="match status" value="1"/>
</dbReference>
<dbReference type="STRING" id="282301.A0A267GBW2"/>
<name>A0A267GBW2_9PLAT</name>
<dbReference type="GO" id="GO:0007165">
    <property type="term" value="P:signal transduction"/>
    <property type="evidence" value="ECO:0007669"/>
    <property type="project" value="InterPro"/>
</dbReference>
<feature type="compositionally biased region" description="Basic residues" evidence="6">
    <location>
        <begin position="31"/>
        <end position="42"/>
    </location>
</feature>
<dbReference type="GO" id="GO:0005737">
    <property type="term" value="C:cytoplasm"/>
    <property type="evidence" value="ECO:0007669"/>
    <property type="project" value="UniProtKB-ARBA"/>
</dbReference>
<keyword evidence="5" id="KW-0206">Cytoskeleton</keyword>
<gene>
    <name evidence="8" type="ORF">BOX15_Mlig004867g1</name>
</gene>
<evidence type="ECO:0000256" key="2">
    <source>
        <dbReference type="ARBA" id="ARBA00022490"/>
    </source>
</evidence>
<dbReference type="GO" id="GO:0060090">
    <property type="term" value="F:molecular adaptor activity"/>
    <property type="evidence" value="ECO:0007669"/>
    <property type="project" value="InterPro"/>
</dbReference>
<feature type="compositionally biased region" description="Basic and acidic residues" evidence="6">
    <location>
        <begin position="7"/>
        <end position="22"/>
    </location>
</feature>
<dbReference type="AlphaFoldDB" id="A0A267GBW2"/>
<reference evidence="8 9" key="1">
    <citation type="submission" date="2017-06" db="EMBL/GenBank/DDBJ databases">
        <title>A platform for efficient transgenesis in Macrostomum lignano, a flatworm model organism for stem cell research.</title>
        <authorList>
            <person name="Berezikov E."/>
        </authorList>
    </citation>
    <scope>NUCLEOTIDE SEQUENCE [LARGE SCALE GENOMIC DNA]</scope>
    <source>
        <strain evidence="8">DV1</strain>
        <tissue evidence="8">Whole organism</tissue>
    </source>
</reference>
<evidence type="ECO:0000256" key="5">
    <source>
        <dbReference type="ARBA" id="ARBA00023212"/>
    </source>
</evidence>
<sequence length="148" mass="18086">MEQNRQLQERLRRSDEDRRARTESVAASSPQHHRQPHHHHQQQHQQPYYAKYLRAEKHRRDLVYQKEYLRLLLSRYSQSEDSSVDESMFDGAAHRQLRCQLQQQQQQRPRRRCWRLRSAVYAVMAAWRLRMLTRRWRRAVGVTASVDV</sequence>
<organism evidence="8 9">
    <name type="scientific">Macrostomum lignano</name>
    <dbReference type="NCBI Taxonomy" id="282301"/>
    <lineage>
        <taxon>Eukaryota</taxon>
        <taxon>Metazoa</taxon>
        <taxon>Spiralia</taxon>
        <taxon>Lophotrochozoa</taxon>
        <taxon>Platyhelminthes</taxon>
        <taxon>Rhabditophora</taxon>
        <taxon>Macrostomorpha</taxon>
        <taxon>Macrostomida</taxon>
        <taxon>Macrostomidae</taxon>
        <taxon>Macrostomum</taxon>
    </lineage>
</organism>
<dbReference type="PANTHER" id="PTHR44981">
    <property type="entry name" value="PERICENTRIN-LIKE PROTEIN, ISOFORM F"/>
    <property type="match status" value="1"/>
</dbReference>
<comment type="caution">
    <text evidence="8">The sequence shown here is derived from an EMBL/GenBank/DDBJ whole genome shotgun (WGS) entry which is preliminary data.</text>
</comment>
<keyword evidence="3" id="KW-0597">Phosphoprotein</keyword>
<keyword evidence="2" id="KW-0963">Cytoplasm</keyword>
<keyword evidence="4" id="KW-0175">Coiled coil</keyword>
<feature type="domain" description="Pericentrin/AKAP-450 centrosomal targeting" evidence="7">
    <location>
        <begin position="51"/>
        <end position="136"/>
    </location>
</feature>
<keyword evidence="9" id="KW-1185">Reference proteome</keyword>
<evidence type="ECO:0000313" key="9">
    <source>
        <dbReference type="Proteomes" id="UP000215902"/>
    </source>
</evidence>
<feature type="region of interest" description="Disordered" evidence="6">
    <location>
        <begin position="1"/>
        <end position="48"/>
    </location>
</feature>
<evidence type="ECO:0000313" key="8">
    <source>
        <dbReference type="EMBL" id="PAA83518.1"/>
    </source>
</evidence>
<dbReference type="Proteomes" id="UP000215902">
    <property type="component" value="Unassembled WGS sequence"/>
</dbReference>
<accession>A0A267GBW2</accession>
<dbReference type="GO" id="GO:0005813">
    <property type="term" value="C:centrosome"/>
    <property type="evidence" value="ECO:0007669"/>
    <property type="project" value="UniProtKB-SubCell"/>
</dbReference>
<dbReference type="EMBL" id="NIVC01000415">
    <property type="protein sequence ID" value="PAA83518.1"/>
    <property type="molecule type" value="Genomic_DNA"/>
</dbReference>
<evidence type="ECO:0000256" key="6">
    <source>
        <dbReference type="SAM" id="MobiDB-lite"/>
    </source>
</evidence>
<proteinExistence type="predicted"/>
<dbReference type="InterPro" id="IPR028745">
    <property type="entry name" value="AKAP9/Pericentrin"/>
</dbReference>